<keyword evidence="2" id="KW-1185">Reference proteome</keyword>
<organism evidence="1 2">
    <name type="scientific">Acer saccharum</name>
    <name type="common">Sugar maple</name>
    <dbReference type="NCBI Taxonomy" id="4024"/>
    <lineage>
        <taxon>Eukaryota</taxon>
        <taxon>Viridiplantae</taxon>
        <taxon>Streptophyta</taxon>
        <taxon>Embryophyta</taxon>
        <taxon>Tracheophyta</taxon>
        <taxon>Spermatophyta</taxon>
        <taxon>Magnoliopsida</taxon>
        <taxon>eudicotyledons</taxon>
        <taxon>Gunneridae</taxon>
        <taxon>Pentapetalae</taxon>
        <taxon>rosids</taxon>
        <taxon>malvids</taxon>
        <taxon>Sapindales</taxon>
        <taxon>Sapindaceae</taxon>
        <taxon>Hippocastanoideae</taxon>
        <taxon>Acereae</taxon>
        <taxon>Acer</taxon>
    </lineage>
</organism>
<comment type="caution">
    <text evidence="1">The sequence shown here is derived from an EMBL/GenBank/DDBJ whole genome shotgun (WGS) entry which is preliminary data.</text>
</comment>
<dbReference type="AlphaFoldDB" id="A0AA39SJM5"/>
<dbReference type="EMBL" id="JAUESC010000380">
    <property type="protein sequence ID" value="KAK0591455.1"/>
    <property type="molecule type" value="Genomic_DNA"/>
</dbReference>
<protein>
    <submittedName>
        <fullName evidence="1">Uncharacterized protein</fullName>
    </submittedName>
</protein>
<reference evidence="1" key="2">
    <citation type="submission" date="2023-06" db="EMBL/GenBank/DDBJ databases">
        <authorList>
            <person name="Swenson N.G."/>
            <person name="Wegrzyn J.L."/>
            <person name="Mcevoy S.L."/>
        </authorList>
    </citation>
    <scope>NUCLEOTIDE SEQUENCE</scope>
    <source>
        <strain evidence="1">NS2018</strain>
        <tissue evidence="1">Leaf</tissue>
    </source>
</reference>
<name>A0AA39SJM5_ACESA</name>
<accession>A0AA39SJM5</accession>
<evidence type="ECO:0000313" key="2">
    <source>
        <dbReference type="Proteomes" id="UP001168877"/>
    </source>
</evidence>
<dbReference type="Proteomes" id="UP001168877">
    <property type="component" value="Unassembled WGS sequence"/>
</dbReference>
<gene>
    <name evidence="1" type="ORF">LWI29_002167</name>
</gene>
<sequence length="94" mass="10223">MQFHLDPNLHEDPTQIFISMEIQFESSNRMDDSWDMSGPRINVGCKGEGVMLMSYDGDDGGTDGGIGNACGGGGAGDDGKIDEFVHGNWRLLWL</sequence>
<reference evidence="1" key="1">
    <citation type="journal article" date="2022" name="Plant J.">
        <title>Strategies of tolerance reflected in two North American maple genomes.</title>
        <authorList>
            <person name="McEvoy S.L."/>
            <person name="Sezen U.U."/>
            <person name="Trouern-Trend A."/>
            <person name="McMahon S.M."/>
            <person name="Schaberg P.G."/>
            <person name="Yang J."/>
            <person name="Wegrzyn J.L."/>
            <person name="Swenson N.G."/>
        </authorList>
    </citation>
    <scope>NUCLEOTIDE SEQUENCE</scope>
    <source>
        <strain evidence="1">NS2018</strain>
    </source>
</reference>
<evidence type="ECO:0000313" key="1">
    <source>
        <dbReference type="EMBL" id="KAK0591455.1"/>
    </source>
</evidence>
<proteinExistence type="predicted"/>